<dbReference type="OrthoDB" id="9792428at2"/>
<dbReference type="EMBL" id="CP011454">
    <property type="protein sequence ID" value="AMW04453.1"/>
    <property type="molecule type" value="Genomic_DNA"/>
</dbReference>
<feature type="signal peptide" evidence="1">
    <location>
        <begin position="1"/>
        <end position="33"/>
    </location>
</feature>
<dbReference type="KEGG" id="gph:GEMMAAP_05570"/>
<dbReference type="GO" id="GO:0016788">
    <property type="term" value="F:hydrolase activity, acting on ester bonds"/>
    <property type="evidence" value="ECO:0007669"/>
    <property type="project" value="UniProtKB-ARBA"/>
</dbReference>
<evidence type="ECO:0000313" key="3">
    <source>
        <dbReference type="Proteomes" id="UP000076404"/>
    </source>
</evidence>
<gene>
    <name evidence="2" type="ORF">GEMMAAP_05570</name>
</gene>
<accession>A0A143BIM6</accession>
<feature type="chain" id="PRO_5007506782" description="SGNH hydrolase-type esterase domain-containing protein" evidence="1">
    <location>
        <begin position="34"/>
        <end position="262"/>
    </location>
</feature>
<dbReference type="Proteomes" id="UP000076404">
    <property type="component" value="Chromosome"/>
</dbReference>
<keyword evidence="3" id="KW-1185">Reference proteome</keyword>
<proteinExistence type="predicted"/>
<name>A0A143BIM6_9BACT</name>
<organism evidence="2 3">
    <name type="scientific">Gemmatimonas phototrophica</name>
    <dbReference type="NCBI Taxonomy" id="1379270"/>
    <lineage>
        <taxon>Bacteria</taxon>
        <taxon>Pseudomonadati</taxon>
        <taxon>Gemmatimonadota</taxon>
        <taxon>Gemmatimonadia</taxon>
        <taxon>Gemmatimonadales</taxon>
        <taxon>Gemmatimonadaceae</taxon>
        <taxon>Gemmatimonas</taxon>
    </lineage>
</organism>
<dbReference type="Gene3D" id="3.40.50.1110">
    <property type="entry name" value="SGNH hydrolase"/>
    <property type="match status" value="1"/>
</dbReference>
<dbReference type="InterPro" id="IPR036514">
    <property type="entry name" value="SGNH_hydro_sf"/>
</dbReference>
<evidence type="ECO:0000313" key="2">
    <source>
        <dbReference type="EMBL" id="AMW04453.1"/>
    </source>
</evidence>
<reference evidence="2 3" key="2">
    <citation type="journal article" date="2016" name="Environ. Microbiol. Rep.">
        <title>Metagenomic evidence for the presence of phototrophic Gemmatimonadetes bacteria in diverse environments.</title>
        <authorList>
            <person name="Zeng Y."/>
            <person name="Baumbach J."/>
            <person name="Barbosa E.G."/>
            <person name="Azevedo V."/>
            <person name="Zhang C."/>
            <person name="Koblizek M."/>
        </authorList>
    </citation>
    <scope>NUCLEOTIDE SEQUENCE [LARGE SCALE GENOMIC DNA]</scope>
    <source>
        <strain evidence="2 3">AP64</strain>
    </source>
</reference>
<dbReference type="AlphaFoldDB" id="A0A143BIM6"/>
<keyword evidence="1" id="KW-0732">Signal</keyword>
<reference evidence="2 3" key="1">
    <citation type="journal article" date="2014" name="Proc. Natl. Acad. Sci. U.S.A.">
        <title>Functional type 2 photosynthetic reaction centers found in the rare bacterial phylum Gemmatimonadetes.</title>
        <authorList>
            <person name="Zeng Y."/>
            <person name="Feng F."/>
            <person name="Medova H."/>
            <person name="Dean J."/>
            <person name="Koblizek M."/>
        </authorList>
    </citation>
    <scope>NUCLEOTIDE SEQUENCE [LARGE SCALE GENOMIC DNA]</scope>
    <source>
        <strain evidence="2 3">AP64</strain>
    </source>
</reference>
<evidence type="ECO:0000256" key="1">
    <source>
        <dbReference type="SAM" id="SignalP"/>
    </source>
</evidence>
<dbReference type="SUPFAM" id="SSF52266">
    <property type="entry name" value="SGNH hydrolase"/>
    <property type="match status" value="1"/>
</dbReference>
<dbReference type="eggNOG" id="COG2755">
    <property type="taxonomic scope" value="Bacteria"/>
</dbReference>
<protein>
    <recommendedName>
        <fullName evidence="4">SGNH hydrolase-type esterase domain-containing protein</fullName>
    </recommendedName>
</protein>
<sequence length="262" mass="28327">MSSRTLLRAARRLMFALVATGCSLGPTTPPALAGSRSVLFIGNSLTYSNSLPTMMQAIGQQVGDTTLSVVMVAMPDFALSDHYQQGTTRDWFRRRTWNYVVLQQGSSALPESQAHLRAWSLQFAPIIREAGAEPVLFMVWPMSSRLFDFPNVAVSYRNAAIAVEGIFAPAGEAWVAYARLATEQNLPATLAYGELYADGLHPTPLGTYLSAIVLLERISGFSPTSLPAIIPGVPVQPAVVRALQVAAAQALAANPRYPHRLQ</sequence>
<evidence type="ECO:0008006" key="4">
    <source>
        <dbReference type="Google" id="ProtNLM"/>
    </source>
</evidence>
<dbReference type="STRING" id="1379270.GEMMAAP_05570"/>
<dbReference type="RefSeq" id="WP_026849883.1">
    <property type="nucleotide sequence ID" value="NZ_CP011454.1"/>
</dbReference>